<evidence type="ECO:0000313" key="1">
    <source>
        <dbReference type="EMBL" id="KAK1267772.1"/>
    </source>
</evidence>
<name>A0AAV9AV04_ACOGR</name>
<gene>
    <name evidence="1" type="ORF">QJS04_geneDACA017104</name>
</gene>
<organism evidence="1 2">
    <name type="scientific">Acorus gramineus</name>
    <name type="common">Dwarf sweet flag</name>
    <dbReference type="NCBI Taxonomy" id="55184"/>
    <lineage>
        <taxon>Eukaryota</taxon>
        <taxon>Viridiplantae</taxon>
        <taxon>Streptophyta</taxon>
        <taxon>Embryophyta</taxon>
        <taxon>Tracheophyta</taxon>
        <taxon>Spermatophyta</taxon>
        <taxon>Magnoliopsida</taxon>
        <taxon>Liliopsida</taxon>
        <taxon>Acoraceae</taxon>
        <taxon>Acorus</taxon>
    </lineage>
</organism>
<reference evidence="1" key="1">
    <citation type="journal article" date="2023" name="Nat. Commun.">
        <title>Diploid and tetraploid genomes of Acorus and the evolution of monocots.</title>
        <authorList>
            <person name="Ma L."/>
            <person name="Liu K.W."/>
            <person name="Li Z."/>
            <person name="Hsiao Y.Y."/>
            <person name="Qi Y."/>
            <person name="Fu T."/>
            <person name="Tang G.D."/>
            <person name="Zhang D."/>
            <person name="Sun W.H."/>
            <person name="Liu D.K."/>
            <person name="Li Y."/>
            <person name="Chen G.Z."/>
            <person name="Liu X.D."/>
            <person name="Liao X.Y."/>
            <person name="Jiang Y.T."/>
            <person name="Yu X."/>
            <person name="Hao Y."/>
            <person name="Huang J."/>
            <person name="Zhao X.W."/>
            <person name="Ke S."/>
            <person name="Chen Y.Y."/>
            <person name="Wu W.L."/>
            <person name="Hsu J.L."/>
            <person name="Lin Y.F."/>
            <person name="Huang M.D."/>
            <person name="Li C.Y."/>
            <person name="Huang L."/>
            <person name="Wang Z.W."/>
            <person name="Zhao X."/>
            <person name="Zhong W.Y."/>
            <person name="Peng D.H."/>
            <person name="Ahmad S."/>
            <person name="Lan S."/>
            <person name="Zhang J.S."/>
            <person name="Tsai W.C."/>
            <person name="Van de Peer Y."/>
            <person name="Liu Z.J."/>
        </authorList>
    </citation>
    <scope>NUCLEOTIDE SEQUENCE</scope>
    <source>
        <strain evidence="1">SCP</strain>
    </source>
</reference>
<sequence length="67" mass="8250">MLWYVESMAKKVFIQIMLLIKYMHKSIKRELYEHIQGKVTLWVWKNTTETPYEQKEFPLEVKKRDAC</sequence>
<comment type="caution">
    <text evidence="1">The sequence shown here is derived from an EMBL/GenBank/DDBJ whole genome shotgun (WGS) entry which is preliminary data.</text>
</comment>
<accession>A0AAV9AV04</accession>
<proteinExistence type="predicted"/>
<reference evidence="1" key="2">
    <citation type="submission" date="2023-06" db="EMBL/GenBank/DDBJ databases">
        <authorList>
            <person name="Ma L."/>
            <person name="Liu K.-W."/>
            <person name="Li Z."/>
            <person name="Hsiao Y.-Y."/>
            <person name="Qi Y."/>
            <person name="Fu T."/>
            <person name="Tang G."/>
            <person name="Zhang D."/>
            <person name="Sun W.-H."/>
            <person name="Liu D.-K."/>
            <person name="Li Y."/>
            <person name="Chen G.-Z."/>
            <person name="Liu X.-D."/>
            <person name="Liao X.-Y."/>
            <person name="Jiang Y.-T."/>
            <person name="Yu X."/>
            <person name="Hao Y."/>
            <person name="Huang J."/>
            <person name="Zhao X.-W."/>
            <person name="Ke S."/>
            <person name="Chen Y.-Y."/>
            <person name="Wu W.-L."/>
            <person name="Hsu J.-L."/>
            <person name="Lin Y.-F."/>
            <person name="Huang M.-D."/>
            <person name="Li C.-Y."/>
            <person name="Huang L."/>
            <person name="Wang Z.-W."/>
            <person name="Zhao X."/>
            <person name="Zhong W.-Y."/>
            <person name="Peng D.-H."/>
            <person name="Ahmad S."/>
            <person name="Lan S."/>
            <person name="Zhang J.-S."/>
            <person name="Tsai W.-C."/>
            <person name="Van De Peer Y."/>
            <person name="Liu Z.-J."/>
        </authorList>
    </citation>
    <scope>NUCLEOTIDE SEQUENCE</scope>
    <source>
        <strain evidence="1">SCP</strain>
        <tissue evidence="1">Leaves</tissue>
    </source>
</reference>
<keyword evidence="2" id="KW-1185">Reference proteome</keyword>
<dbReference type="EMBL" id="JAUJYN010000006">
    <property type="protein sequence ID" value="KAK1267772.1"/>
    <property type="molecule type" value="Genomic_DNA"/>
</dbReference>
<dbReference type="Proteomes" id="UP001179952">
    <property type="component" value="Unassembled WGS sequence"/>
</dbReference>
<dbReference type="AlphaFoldDB" id="A0AAV9AV04"/>
<protein>
    <submittedName>
        <fullName evidence="1">Uncharacterized protein</fullName>
    </submittedName>
</protein>
<evidence type="ECO:0000313" key="2">
    <source>
        <dbReference type="Proteomes" id="UP001179952"/>
    </source>
</evidence>